<feature type="compositionally biased region" description="Low complexity" evidence="5">
    <location>
        <begin position="152"/>
        <end position="171"/>
    </location>
</feature>
<feature type="region of interest" description="Disordered" evidence="5">
    <location>
        <begin position="151"/>
        <end position="175"/>
    </location>
</feature>
<feature type="compositionally biased region" description="Polar residues" evidence="5">
    <location>
        <begin position="252"/>
        <end position="268"/>
    </location>
</feature>
<dbReference type="GO" id="GO:0000785">
    <property type="term" value="C:chromatin"/>
    <property type="evidence" value="ECO:0007669"/>
    <property type="project" value="UniProtKB-ARBA"/>
</dbReference>
<dbReference type="SUPFAM" id="SSF57667">
    <property type="entry name" value="beta-beta-alpha zinc fingers"/>
    <property type="match status" value="1"/>
</dbReference>
<evidence type="ECO:0000256" key="4">
    <source>
        <dbReference type="ARBA" id="ARBA00022833"/>
    </source>
</evidence>
<reference evidence="7" key="1">
    <citation type="submission" date="2015-05" db="UniProtKB">
        <authorList>
            <consortium name="EnsemblMetazoa"/>
        </authorList>
    </citation>
    <scope>IDENTIFICATION</scope>
</reference>
<dbReference type="AlphaFoldDB" id="T1HBT9"/>
<feature type="region of interest" description="Disordered" evidence="5">
    <location>
        <begin position="252"/>
        <end position="289"/>
    </location>
</feature>
<dbReference type="PANTHER" id="PTHR23235">
    <property type="entry name" value="KRUEPPEL-LIKE TRANSCRIPTION FACTOR"/>
    <property type="match status" value="1"/>
</dbReference>
<dbReference type="RefSeq" id="XP_073993225.1">
    <property type="nucleotide sequence ID" value="XM_074137124.1"/>
</dbReference>
<proteinExistence type="predicted"/>
<evidence type="ECO:0000313" key="8">
    <source>
        <dbReference type="Proteomes" id="UP000015103"/>
    </source>
</evidence>
<evidence type="ECO:0000256" key="2">
    <source>
        <dbReference type="ARBA" id="ARBA00022737"/>
    </source>
</evidence>
<dbReference type="PROSITE" id="PS00028">
    <property type="entry name" value="ZINC_FINGER_C2H2_1"/>
    <property type="match status" value="4"/>
</dbReference>
<organism evidence="7 8">
    <name type="scientific">Rhodnius prolixus</name>
    <name type="common">Triatomid bug</name>
    <dbReference type="NCBI Taxonomy" id="13249"/>
    <lineage>
        <taxon>Eukaryota</taxon>
        <taxon>Metazoa</taxon>
        <taxon>Ecdysozoa</taxon>
        <taxon>Arthropoda</taxon>
        <taxon>Hexapoda</taxon>
        <taxon>Insecta</taxon>
        <taxon>Pterygota</taxon>
        <taxon>Neoptera</taxon>
        <taxon>Paraneoptera</taxon>
        <taxon>Hemiptera</taxon>
        <taxon>Heteroptera</taxon>
        <taxon>Panheteroptera</taxon>
        <taxon>Cimicomorpha</taxon>
        <taxon>Reduviidae</taxon>
        <taxon>Triatominae</taxon>
        <taxon>Rhodnius</taxon>
    </lineage>
</organism>
<accession>T1HBT9</accession>
<dbReference type="GO" id="GO:0003682">
    <property type="term" value="F:chromatin binding"/>
    <property type="evidence" value="ECO:0007669"/>
    <property type="project" value="UniProtKB-ARBA"/>
</dbReference>
<dbReference type="STRING" id="13249.T1HBT9"/>
<evidence type="ECO:0000259" key="6">
    <source>
        <dbReference type="PROSITE" id="PS50157"/>
    </source>
</evidence>
<feature type="domain" description="C2H2-type" evidence="6">
    <location>
        <begin position="211"/>
        <end position="235"/>
    </location>
</feature>
<dbReference type="GO" id="GO:0008270">
    <property type="term" value="F:zinc ion binding"/>
    <property type="evidence" value="ECO:0007669"/>
    <property type="project" value="UniProtKB-KW"/>
</dbReference>
<evidence type="ECO:0000256" key="5">
    <source>
        <dbReference type="SAM" id="MobiDB-lite"/>
    </source>
</evidence>
<feature type="domain" description="C2H2-type" evidence="6">
    <location>
        <begin position="347"/>
        <end position="374"/>
    </location>
</feature>
<dbReference type="PANTHER" id="PTHR23235:SF120">
    <property type="entry name" value="KRUPPEL-LIKE FACTOR 15"/>
    <property type="match status" value="1"/>
</dbReference>
<dbReference type="OMA" id="REEWTQH"/>
<dbReference type="GeneID" id="141458746"/>
<dbReference type="InterPro" id="IPR036236">
    <property type="entry name" value="Znf_C2H2_sf"/>
</dbReference>
<dbReference type="Pfam" id="PF00096">
    <property type="entry name" value="zf-C2H2"/>
    <property type="match status" value="2"/>
</dbReference>
<evidence type="ECO:0000313" key="7">
    <source>
        <dbReference type="EnsemblMetazoa" id="RPRC001501-PA"/>
    </source>
</evidence>
<dbReference type="RefSeq" id="XP_073993222.1">
    <property type="nucleotide sequence ID" value="XM_074137121.1"/>
</dbReference>
<dbReference type="FunFam" id="3.30.160.60:FF:000690">
    <property type="entry name" value="Zinc finger protein 354C"/>
    <property type="match status" value="1"/>
</dbReference>
<keyword evidence="4" id="KW-0862">Zinc</keyword>
<keyword evidence="1" id="KW-0479">Metal-binding</keyword>
<dbReference type="EMBL" id="ACPB03008326">
    <property type="status" value="NOT_ANNOTATED_CDS"/>
    <property type="molecule type" value="Genomic_DNA"/>
</dbReference>
<dbReference type="GO" id="GO:0000981">
    <property type="term" value="F:DNA-binding transcription factor activity, RNA polymerase II-specific"/>
    <property type="evidence" value="ECO:0007669"/>
    <property type="project" value="TreeGrafter"/>
</dbReference>
<dbReference type="GO" id="GO:0000978">
    <property type="term" value="F:RNA polymerase II cis-regulatory region sequence-specific DNA binding"/>
    <property type="evidence" value="ECO:0007669"/>
    <property type="project" value="TreeGrafter"/>
</dbReference>
<evidence type="ECO:0000256" key="3">
    <source>
        <dbReference type="ARBA" id="ARBA00022771"/>
    </source>
</evidence>
<feature type="domain" description="C2H2-type" evidence="6">
    <location>
        <begin position="304"/>
        <end position="331"/>
    </location>
</feature>
<dbReference type="RefSeq" id="XP_073993223.1">
    <property type="nucleotide sequence ID" value="XM_074137122.1"/>
</dbReference>
<dbReference type="Proteomes" id="UP000015103">
    <property type="component" value="Unassembled WGS sequence"/>
</dbReference>
<dbReference type="eggNOG" id="KOG1721">
    <property type="taxonomic scope" value="Eukaryota"/>
</dbReference>
<dbReference type="InterPro" id="IPR013087">
    <property type="entry name" value="Znf_C2H2_type"/>
</dbReference>
<dbReference type="FunCoup" id="T1HBT9">
    <property type="interactions" value="20"/>
</dbReference>
<dbReference type="VEuPathDB" id="VectorBase:RPRC001501"/>
<dbReference type="InParanoid" id="T1HBT9"/>
<dbReference type="PROSITE" id="PS50157">
    <property type="entry name" value="ZINC_FINGER_C2H2_2"/>
    <property type="match status" value="4"/>
</dbReference>
<sequence length="383" mass="41811">MDKMTEAQKVAYLEAHAVMQQQMIQHAATLQQQQQAAAAAAAAQVAVHQAHQQQQSQAAAQQSKVKMEYVTTLKVPVVPQPGSQAGTTAQQEHTFTIADDGTLGYDDGVRVLRSIGTWAPDYTNQVFTANEIPGATGIFAATGAEDRQVKHQTSTQPNQTNTSATTTVQTKSKTKVENNNKSFTCTECGKGLARKDKLVIHMRIHTGEKPYVCEVCKKAFARRDKLVIHVNKLKHITPSNLAPLAKRNHTIDTSTNATNTSGLINGQSVAPPPVTKVSGSTQTGDMDKDTQQHDTLITIGSGSWSCELCGRVLGGREEWSEHARAHLEAQAAPAPYQPPPYPAPDRHYCLMCRQDFADRTEFMFHLRAHFKTQDVIDTAGLCT</sequence>
<dbReference type="FunFam" id="3.30.160.60:FF:000765">
    <property type="entry name" value="Zinc finger 45-like"/>
    <property type="match status" value="1"/>
</dbReference>
<evidence type="ECO:0000256" key="1">
    <source>
        <dbReference type="ARBA" id="ARBA00022723"/>
    </source>
</evidence>
<dbReference type="EnsemblMetazoa" id="RPRC001501-RA">
    <property type="protein sequence ID" value="RPRC001501-PA"/>
    <property type="gene ID" value="RPRC001501"/>
</dbReference>
<dbReference type="Gene3D" id="3.30.160.60">
    <property type="entry name" value="Classic Zinc Finger"/>
    <property type="match status" value="2"/>
</dbReference>
<dbReference type="HOGENOM" id="CLU_041197_1_0_1"/>
<keyword evidence="8" id="KW-1185">Reference proteome</keyword>
<name>T1HBT9_RHOPR</name>
<dbReference type="SMART" id="SM00355">
    <property type="entry name" value="ZnF_C2H2"/>
    <property type="match status" value="4"/>
</dbReference>
<protein>
    <recommendedName>
        <fullName evidence="6">C2H2-type domain-containing protein</fullName>
    </recommendedName>
</protein>
<dbReference type="GO" id="GO:0040029">
    <property type="term" value="P:epigenetic regulation of gene expression"/>
    <property type="evidence" value="ECO:0007669"/>
    <property type="project" value="UniProtKB-ARBA"/>
</dbReference>
<keyword evidence="2" id="KW-0677">Repeat</keyword>
<keyword evidence="3" id="KW-0863">Zinc-finger</keyword>
<feature type="domain" description="C2H2-type" evidence="6">
    <location>
        <begin position="183"/>
        <end position="210"/>
    </location>
</feature>